<evidence type="ECO:0000256" key="4">
    <source>
        <dbReference type="ARBA" id="ARBA00022729"/>
    </source>
</evidence>
<protein>
    <submittedName>
        <fullName evidence="7">Deleted in autism protein 1 homolog</fullName>
    </submittedName>
</protein>
<keyword evidence="6" id="KW-1185">Reference proteome</keyword>
<reference evidence="7" key="1">
    <citation type="submission" date="2025-08" db="UniProtKB">
        <authorList>
            <consortium name="RefSeq"/>
        </authorList>
    </citation>
    <scope>IDENTIFICATION</scope>
    <source>
        <tissue evidence="7">Whole Larva</tissue>
    </source>
</reference>
<dbReference type="SUPFAM" id="SSF56112">
    <property type="entry name" value="Protein kinase-like (PK-like)"/>
    <property type="match status" value="1"/>
</dbReference>
<keyword evidence="4" id="KW-0732">Signal</keyword>
<dbReference type="InterPro" id="IPR022049">
    <property type="entry name" value="FAM69_kinase_dom"/>
</dbReference>
<evidence type="ECO:0000256" key="2">
    <source>
        <dbReference type="ARBA" id="ARBA00006338"/>
    </source>
</evidence>
<dbReference type="Proteomes" id="UP000695000">
    <property type="component" value="Unplaced"/>
</dbReference>
<dbReference type="PANTHER" id="PTHR32073">
    <property type="entry name" value="GH11358P"/>
    <property type="match status" value="1"/>
</dbReference>
<dbReference type="InterPro" id="IPR020519">
    <property type="entry name" value="DIPK2A/B"/>
</dbReference>
<evidence type="ECO:0000256" key="1">
    <source>
        <dbReference type="ARBA" id="ARBA00004613"/>
    </source>
</evidence>
<evidence type="ECO:0000259" key="5">
    <source>
        <dbReference type="Pfam" id="PF12260"/>
    </source>
</evidence>
<evidence type="ECO:0000313" key="6">
    <source>
        <dbReference type="Proteomes" id="UP000695000"/>
    </source>
</evidence>
<proteinExistence type="inferred from homology"/>
<keyword evidence="3" id="KW-0964">Secreted</keyword>
<evidence type="ECO:0000313" key="7">
    <source>
        <dbReference type="RefSeq" id="XP_017785436.1"/>
    </source>
</evidence>
<accession>A0ABM1NF36</accession>
<name>A0ABM1NF36_NICVS</name>
<comment type="subcellular location">
    <subcellularLocation>
        <location evidence="1">Secreted</location>
    </subcellularLocation>
</comment>
<dbReference type="RefSeq" id="XP_017785436.1">
    <property type="nucleotide sequence ID" value="XM_017929947.1"/>
</dbReference>
<gene>
    <name evidence="7" type="primary">LOC108568710</name>
</gene>
<dbReference type="InterPro" id="IPR011009">
    <property type="entry name" value="Kinase-like_dom_sf"/>
</dbReference>
<organism evidence="6 7">
    <name type="scientific">Nicrophorus vespilloides</name>
    <name type="common">Boreal carrion beetle</name>
    <dbReference type="NCBI Taxonomy" id="110193"/>
    <lineage>
        <taxon>Eukaryota</taxon>
        <taxon>Metazoa</taxon>
        <taxon>Ecdysozoa</taxon>
        <taxon>Arthropoda</taxon>
        <taxon>Hexapoda</taxon>
        <taxon>Insecta</taxon>
        <taxon>Pterygota</taxon>
        <taxon>Neoptera</taxon>
        <taxon>Endopterygota</taxon>
        <taxon>Coleoptera</taxon>
        <taxon>Polyphaga</taxon>
        <taxon>Staphyliniformia</taxon>
        <taxon>Silphidae</taxon>
        <taxon>Nicrophorinae</taxon>
        <taxon>Nicrophorus</taxon>
    </lineage>
</organism>
<dbReference type="Pfam" id="PF12260">
    <property type="entry name" value="PIP49_C"/>
    <property type="match status" value="1"/>
</dbReference>
<dbReference type="GeneID" id="108568710"/>
<comment type="similarity">
    <text evidence="2">Belongs to the DIPK family.</text>
</comment>
<feature type="domain" description="FAM69 protein-kinase" evidence="5">
    <location>
        <begin position="159"/>
        <end position="348"/>
    </location>
</feature>
<dbReference type="PANTHER" id="PTHR32073:SF7">
    <property type="entry name" value="GH11358P"/>
    <property type="match status" value="1"/>
</dbReference>
<sequence>MIKVSFSLVVVIVAILIWFIRVDEPISKHTDLEKCPFCYGRGYCKTMDSLRLRFESFGESVNNMFGVKNVLFTKDGVVLKKLGHDKEIDELDAVICTNHGLLRGCDLGSIQSTIDYRKAIRQLLKEFVANIKVCPNPDLFLEHVEYLMDDDADFYQKIWMFLMINPEPIILQLLDGTGKSAVPKYFGACGRLVAVEDAGKPLNDFKDSRWLDRLNLALQLLLAAKSLTEDHPYFRFYLTDVSPDNVAVDDNLNLKIIDLENLIIVNKDESGLKHHHSEVFNFDGFAYSEEEVCSSSISDHNYYAICKLLISKKAEWPMMNGGLLHSIPQEIATAHPELETMIQLCVEPVQNFTRFEVADDLIDLFQDILNQ</sequence>
<evidence type="ECO:0000256" key="3">
    <source>
        <dbReference type="ARBA" id="ARBA00022525"/>
    </source>
</evidence>